<feature type="non-terminal residue" evidence="1">
    <location>
        <position position="1"/>
    </location>
</feature>
<accession>A0A0F9IEE3</accession>
<sequence>FYALLIKNNFPTGYRILCWNCNHLEHLREINYKGLTDNERI</sequence>
<reference evidence="1" key="1">
    <citation type="journal article" date="2015" name="Nature">
        <title>Complex archaea that bridge the gap between prokaryotes and eukaryotes.</title>
        <authorList>
            <person name="Spang A."/>
            <person name="Saw J.H."/>
            <person name="Jorgensen S.L."/>
            <person name="Zaremba-Niedzwiedzka K."/>
            <person name="Martijn J."/>
            <person name="Lind A.E."/>
            <person name="van Eijk R."/>
            <person name="Schleper C."/>
            <person name="Guy L."/>
            <person name="Ettema T.J."/>
        </authorList>
    </citation>
    <scope>NUCLEOTIDE SEQUENCE</scope>
</reference>
<proteinExistence type="predicted"/>
<name>A0A0F9IEE3_9ZZZZ</name>
<dbReference type="AlphaFoldDB" id="A0A0F9IEE3"/>
<evidence type="ECO:0000313" key="1">
    <source>
        <dbReference type="EMBL" id="KKM18054.1"/>
    </source>
</evidence>
<organism evidence="1">
    <name type="scientific">marine sediment metagenome</name>
    <dbReference type="NCBI Taxonomy" id="412755"/>
    <lineage>
        <taxon>unclassified sequences</taxon>
        <taxon>metagenomes</taxon>
        <taxon>ecological metagenomes</taxon>
    </lineage>
</organism>
<dbReference type="EMBL" id="LAZR01014309">
    <property type="protein sequence ID" value="KKM18054.1"/>
    <property type="molecule type" value="Genomic_DNA"/>
</dbReference>
<protein>
    <submittedName>
        <fullName evidence="1">Uncharacterized protein</fullName>
    </submittedName>
</protein>
<comment type="caution">
    <text evidence="1">The sequence shown here is derived from an EMBL/GenBank/DDBJ whole genome shotgun (WGS) entry which is preliminary data.</text>
</comment>
<gene>
    <name evidence="1" type="ORF">LCGC14_1669510</name>
</gene>